<feature type="domain" description="Condensation" evidence="2">
    <location>
        <begin position="26"/>
        <end position="295"/>
    </location>
</feature>
<proteinExistence type="predicted"/>
<evidence type="ECO:0000313" key="3">
    <source>
        <dbReference type="EMBL" id="KUN95688.1"/>
    </source>
</evidence>
<feature type="region of interest" description="Disordered" evidence="1">
    <location>
        <begin position="1"/>
        <end position="21"/>
    </location>
</feature>
<keyword evidence="4" id="KW-1185">Reference proteome</keyword>
<dbReference type="EMBL" id="LMWY01000046">
    <property type="protein sequence ID" value="KUN95688.1"/>
    <property type="molecule type" value="Genomic_DNA"/>
</dbReference>
<gene>
    <name evidence="3" type="ORF">AQJ67_34590</name>
</gene>
<evidence type="ECO:0000313" key="4">
    <source>
        <dbReference type="Proteomes" id="UP000053429"/>
    </source>
</evidence>
<dbReference type="Proteomes" id="UP000053429">
    <property type="component" value="Unassembled WGS sequence"/>
</dbReference>
<protein>
    <recommendedName>
        <fullName evidence="2">Condensation domain-containing protein</fullName>
    </recommendedName>
</protein>
<dbReference type="STRING" id="661399.AQJ67_34590"/>
<evidence type="ECO:0000256" key="1">
    <source>
        <dbReference type="SAM" id="MobiDB-lite"/>
    </source>
</evidence>
<dbReference type="GO" id="GO:0008610">
    <property type="term" value="P:lipid biosynthetic process"/>
    <property type="evidence" value="ECO:0007669"/>
    <property type="project" value="UniProtKB-ARBA"/>
</dbReference>
<dbReference type="GO" id="GO:0003824">
    <property type="term" value="F:catalytic activity"/>
    <property type="evidence" value="ECO:0007669"/>
    <property type="project" value="InterPro"/>
</dbReference>
<dbReference type="InterPro" id="IPR001242">
    <property type="entry name" value="Condensation_dom"/>
</dbReference>
<accession>A0A101TNN9</accession>
<dbReference type="AlphaFoldDB" id="A0A101TNN9"/>
<comment type="caution">
    <text evidence="3">The sequence shown here is derived from an EMBL/GenBank/DDBJ whole genome shotgun (WGS) entry which is preliminary data.</text>
</comment>
<reference evidence="3 4" key="1">
    <citation type="submission" date="2015-10" db="EMBL/GenBank/DDBJ databases">
        <title>Draft genome sequence of Streptomyces caeruleatus NRRL B-24802, type strain for the species Streptomyces caeruleatus.</title>
        <authorList>
            <person name="Ruckert C."/>
            <person name="Winkler A."/>
            <person name="Kalinowski J."/>
            <person name="Kampfer P."/>
            <person name="Glaeser S."/>
        </authorList>
    </citation>
    <scope>NUCLEOTIDE SEQUENCE [LARGE SCALE GENOMIC DNA]</scope>
    <source>
        <strain evidence="3 4">NRRL B-24802</strain>
    </source>
</reference>
<dbReference type="InterPro" id="IPR023213">
    <property type="entry name" value="CAT-like_dom_sf"/>
</dbReference>
<organism evidence="3 4">
    <name type="scientific">Streptomyces caeruleatus</name>
    <dbReference type="NCBI Taxonomy" id="661399"/>
    <lineage>
        <taxon>Bacteria</taxon>
        <taxon>Bacillati</taxon>
        <taxon>Actinomycetota</taxon>
        <taxon>Actinomycetes</taxon>
        <taxon>Kitasatosporales</taxon>
        <taxon>Streptomycetaceae</taxon>
        <taxon>Streptomyces</taxon>
    </lineage>
</organism>
<dbReference type="Gene3D" id="3.30.559.10">
    <property type="entry name" value="Chloramphenicol acetyltransferase-like domain"/>
    <property type="match status" value="1"/>
</dbReference>
<name>A0A101TNN9_9ACTN</name>
<dbReference type="SUPFAM" id="SSF52777">
    <property type="entry name" value="CoA-dependent acyltransferases"/>
    <property type="match status" value="2"/>
</dbReference>
<sequence length="449" mass="48084">MFEADSTVEAPFTGARGGRATTTWGQRDTWLTLEANRPHTARFQVPLLVEVPAGRSLRDVLGVVSQVTERHEGLRTVFVGGGDGGVPDQQVLRSGTLPVRVAEAGRPTAPEVTRLVADLTARAGTPPADRAVDFAVLTRGGAPAWLVASLSHLTVDAVAADLLAQECAHLLKGGDAAALPPIVNQPLDHAAFEQSPRGRAILDTALASWEKGLREVPWSLFRTPVDAEAEADTEPRYPCVSLYSKGTGTRVRKAAGALGVSPSAVYLAAAAAALGRAAEVESCSLVITCSNRWLPRTVGYLGCVAQQGLLTLPALGHSLHGLVREVWPRVLGLPRTSMWDPASLYRLLCPSGQGTRPALDQYVNVLQEPDPVFPEDIAEPADGDFVLRENPPIASTLLRFGLNIRTDGGDVAIRFFSDRRYVPAHLQEQIVLNIHALLRDCADQDVRSL</sequence>
<evidence type="ECO:0000259" key="2">
    <source>
        <dbReference type="Pfam" id="PF00668"/>
    </source>
</evidence>
<dbReference type="Gene3D" id="3.30.559.30">
    <property type="entry name" value="Nonribosomal peptide synthetase, condensation domain"/>
    <property type="match status" value="1"/>
</dbReference>
<dbReference type="Pfam" id="PF00668">
    <property type="entry name" value="Condensation"/>
    <property type="match status" value="1"/>
</dbReference>